<evidence type="ECO:0000313" key="3">
    <source>
        <dbReference type="Proteomes" id="UP001500994"/>
    </source>
</evidence>
<evidence type="ECO:0000313" key="2">
    <source>
        <dbReference type="EMBL" id="GAA2679502.1"/>
    </source>
</evidence>
<accession>A0ABN3SL06</accession>
<proteinExistence type="predicted"/>
<gene>
    <name evidence="2" type="ORF">GCM10009864_59670</name>
</gene>
<feature type="region of interest" description="Disordered" evidence="1">
    <location>
        <begin position="1"/>
        <end position="53"/>
    </location>
</feature>
<protein>
    <submittedName>
        <fullName evidence="2">Uncharacterized protein</fullName>
    </submittedName>
</protein>
<keyword evidence="3" id="KW-1185">Reference proteome</keyword>
<reference evidence="2 3" key="1">
    <citation type="journal article" date="2019" name="Int. J. Syst. Evol. Microbiol.">
        <title>The Global Catalogue of Microorganisms (GCM) 10K type strain sequencing project: providing services to taxonomists for standard genome sequencing and annotation.</title>
        <authorList>
            <consortium name="The Broad Institute Genomics Platform"/>
            <consortium name="The Broad Institute Genome Sequencing Center for Infectious Disease"/>
            <person name="Wu L."/>
            <person name="Ma J."/>
        </authorList>
    </citation>
    <scope>NUCLEOTIDE SEQUENCE [LARGE SCALE GENOMIC DNA]</scope>
    <source>
        <strain evidence="2 3">JCM 16374</strain>
    </source>
</reference>
<dbReference type="Proteomes" id="UP001500994">
    <property type="component" value="Unassembled WGS sequence"/>
</dbReference>
<comment type="caution">
    <text evidence="2">The sequence shown here is derived from an EMBL/GenBank/DDBJ whole genome shotgun (WGS) entry which is preliminary data.</text>
</comment>
<name>A0ABN3SL06_9ACTN</name>
<sequence length="53" mass="5682">MVEHRVVGGPLSQRCTELPLRPSRSPARAGAHDFGDGFAGPSEEGGLEEFFKV</sequence>
<dbReference type="EMBL" id="BAAARK010000024">
    <property type="protein sequence ID" value="GAA2679502.1"/>
    <property type="molecule type" value="Genomic_DNA"/>
</dbReference>
<evidence type="ECO:0000256" key="1">
    <source>
        <dbReference type="SAM" id="MobiDB-lite"/>
    </source>
</evidence>
<organism evidence="2 3">
    <name type="scientific">Streptomyces lunalinharesii</name>
    <dbReference type="NCBI Taxonomy" id="333384"/>
    <lineage>
        <taxon>Bacteria</taxon>
        <taxon>Bacillati</taxon>
        <taxon>Actinomycetota</taxon>
        <taxon>Actinomycetes</taxon>
        <taxon>Kitasatosporales</taxon>
        <taxon>Streptomycetaceae</taxon>
        <taxon>Streptomyces</taxon>
    </lineage>
</organism>